<evidence type="ECO:0000313" key="4">
    <source>
        <dbReference type="Proteomes" id="UP000074072"/>
    </source>
</evidence>
<dbReference type="PATRIC" id="fig|33051.4.peg.2069"/>
<accession>A0A147IXE2</accession>
<organism evidence="3 4">
    <name type="scientific">Sphingomonas sanguinis</name>
    <dbReference type="NCBI Taxonomy" id="33051"/>
    <lineage>
        <taxon>Bacteria</taxon>
        <taxon>Pseudomonadati</taxon>
        <taxon>Pseudomonadota</taxon>
        <taxon>Alphaproteobacteria</taxon>
        <taxon>Sphingomonadales</taxon>
        <taxon>Sphingomonadaceae</taxon>
        <taxon>Sphingomonas</taxon>
    </lineage>
</organism>
<reference evidence="3 4" key="1">
    <citation type="journal article" date="2016" name="Front. Microbiol.">
        <title>Genomic Resource of Rice Seed Associated Bacteria.</title>
        <authorList>
            <person name="Midha S."/>
            <person name="Bansal K."/>
            <person name="Sharma S."/>
            <person name="Kumar N."/>
            <person name="Patil P.P."/>
            <person name="Chaudhry V."/>
            <person name="Patil P.B."/>
        </authorList>
    </citation>
    <scope>NUCLEOTIDE SEQUENCE [LARGE SCALE GENOMIC DNA]</scope>
    <source>
        <strain evidence="3 4">SB4</strain>
    </source>
</reference>
<feature type="coiled-coil region" evidence="1">
    <location>
        <begin position="108"/>
        <end position="163"/>
    </location>
</feature>
<sequence>MIEFLQDYTTKAIPPESFEVGQRVDRSEDSELYFVRLGLAGYVTENGLVDEENRPIVVGKPTTEVVTPGDNRFALGGRAGELSLGLDAPQRATSGPGKILLAGGDQQTAAAEGELERLIFELAKANAEGDDLAKELEQVRGELQTAQDDLKLVQNDLGNAQAAARAAVADKATTEAALATANGRIVELEAALAEATKPVSEQSTDDGAGAKSGKAAK</sequence>
<gene>
    <name evidence="3" type="ORF">SB4_06965</name>
</gene>
<comment type="caution">
    <text evidence="3">The sequence shown here is derived from an EMBL/GenBank/DDBJ whole genome shotgun (WGS) entry which is preliminary data.</text>
</comment>
<evidence type="ECO:0000256" key="1">
    <source>
        <dbReference type="SAM" id="Coils"/>
    </source>
</evidence>
<evidence type="ECO:0000313" key="3">
    <source>
        <dbReference type="EMBL" id="KTW00445.1"/>
    </source>
</evidence>
<proteinExistence type="predicted"/>
<evidence type="ECO:0000256" key="2">
    <source>
        <dbReference type="SAM" id="MobiDB-lite"/>
    </source>
</evidence>
<keyword evidence="1" id="KW-0175">Coiled coil</keyword>
<dbReference type="RefSeq" id="WP_058751982.1">
    <property type="nucleotide sequence ID" value="NZ_LDTE01000037.1"/>
</dbReference>
<dbReference type="OrthoDB" id="7573948at2"/>
<dbReference type="EMBL" id="LDTE01000037">
    <property type="protein sequence ID" value="KTW00445.1"/>
    <property type="molecule type" value="Genomic_DNA"/>
</dbReference>
<dbReference type="Gene3D" id="1.10.287.1490">
    <property type="match status" value="1"/>
</dbReference>
<name>A0A147IXE2_9SPHN</name>
<feature type="compositionally biased region" description="Low complexity" evidence="2">
    <location>
        <begin position="207"/>
        <end position="217"/>
    </location>
</feature>
<dbReference type="AlphaFoldDB" id="A0A147IXE2"/>
<protein>
    <submittedName>
        <fullName evidence="3">Uncharacterized protein</fullName>
    </submittedName>
</protein>
<dbReference type="Proteomes" id="UP000074072">
    <property type="component" value="Unassembled WGS sequence"/>
</dbReference>
<feature type="region of interest" description="Disordered" evidence="2">
    <location>
        <begin position="194"/>
        <end position="217"/>
    </location>
</feature>